<gene>
    <name evidence="1" type="ORF">OFAG_02325</name>
</gene>
<dbReference type="AlphaFoldDB" id="T5LE22"/>
<keyword evidence="2" id="KW-1185">Reference proteome</keyword>
<evidence type="ECO:0000313" key="2">
    <source>
        <dbReference type="Proteomes" id="UP000003973"/>
    </source>
</evidence>
<evidence type="ECO:0000313" key="1">
    <source>
        <dbReference type="EMBL" id="EQM95101.1"/>
    </source>
</evidence>
<comment type="caution">
    <text evidence="1">The sequence shown here is derived from an EMBL/GenBank/DDBJ whole genome shotgun (WGS) entry which is preliminary data.</text>
</comment>
<dbReference type="RefSeq" id="WP_020995291.1">
    <property type="nucleotide sequence ID" value="NZ_CABMNL010000001.1"/>
</dbReference>
<dbReference type="EMBL" id="ACDP02000029">
    <property type="protein sequence ID" value="EQM95101.1"/>
    <property type="molecule type" value="Genomic_DNA"/>
</dbReference>
<protein>
    <submittedName>
        <fullName evidence="1">Uncharacterized protein</fullName>
    </submittedName>
</protein>
<proteinExistence type="predicted"/>
<sequence length="140" mass="15814">MKNIVCIFSDDFRRELGGKHSLIGIYGDTLNINSNQQVLPKLSATVYFRTDVSDMDGVNHLSINIKLNGNVIAKNELPEKYLKESIEKTKENFGNIFSGVYNCNLLLIPIPEELNTIEAEVMLNHEVAYVQKLTVNITKK</sequence>
<accession>T5LE22</accession>
<dbReference type="HOGENOM" id="CLU_1833196_0_0_4"/>
<reference evidence="1" key="1">
    <citation type="submission" date="2011-10" db="EMBL/GenBank/DDBJ databases">
        <title>The Genome Sequence of Oxalobacter formigenes HOxBLS.</title>
        <authorList>
            <consortium name="The Broad Institute Genome Sequencing Platform"/>
            <person name="Earl A."/>
            <person name="Ward D."/>
            <person name="Feldgarden M."/>
            <person name="Gevers D."/>
            <person name="Allison M.J."/>
            <person name="Humphrey S."/>
            <person name="Young S.K."/>
            <person name="Zeng Q."/>
            <person name="Gargeya S."/>
            <person name="Fitzgerald M."/>
            <person name="Haas B."/>
            <person name="Abouelleil A."/>
            <person name="Alvarado L."/>
            <person name="Arachchi H.M."/>
            <person name="Berlin A."/>
            <person name="Brown A."/>
            <person name="Chapman S.B."/>
            <person name="Chen Z."/>
            <person name="Dunbar C."/>
            <person name="Freedman E."/>
            <person name="Gearin G."/>
            <person name="Goldberg J."/>
            <person name="Griggs A."/>
            <person name="Gujja S."/>
            <person name="Heiman D."/>
            <person name="Howarth C."/>
            <person name="Larson L."/>
            <person name="Lui A."/>
            <person name="MacDonald P.J.P."/>
            <person name="Montmayeur A."/>
            <person name="Murphy C."/>
            <person name="Neiman D."/>
            <person name="Pearson M."/>
            <person name="Priest M."/>
            <person name="Roberts A."/>
            <person name="Saif S."/>
            <person name="Shea T."/>
            <person name="Shenoy N."/>
            <person name="Sisk P."/>
            <person name="Stolte C."/>
            <person name="Sykes S."/>
            <person name="Wortman J."/>
            <person name="Nusbaum C."/>
            <person name="Birren B."/>
        </authorList>
    </citation>
    <scope>NUCLEOTIDE SEQUENCE [LARGE SCALE GENOMIC DNA]</scope>
    <source>
        <strain evidence="1">HOxBLS</strain>
    </source>
</reference>
<organism evidence="1 2">
    <name type="scientific">Oxalobacter paraformigenes</name>
    <dbReference type="NCBI Taxonomy" id="556268"/>
    <lineage>
        <taxon>Bacteria</taxon>
        <taxon>Pseudomonadati</taxon>
        <taxon>Pseudomonadota</taxon>
        <taxon>Betaproteobacteria</taxon>
        <taxon>Burkholderiales</taxon>
        <taxon>Oxalobacteraceae</taxon>
        <taxon>Oxalobacter</taxon>
    </lineage>
</organism>
<name>T5LE22_9BURK</name>
<dbReference type="Proteomes" id="UP000003973">
    <property type="component" value="Unassembled WGS sequence"/>
</dbReference>